<feature type="transmembrane region" description="Helical" evidence="6">
    <location>
        <begin position="422"/>
        <end position="443"/>
    </location>
</feature>
<dbReference type="Pfam" id="PF01943">
    <property type="entry name" value="Polysacc_synt"/>
    <property type="match status" value="1"/>
</dbReference>
<keyword evidence="4 6" id="KW-1133">Transmembrane helix</keyword>
<feature type="transmembrane region" description="Helical" evidence="6">
    <location>
        <begin position="265"/>
        <end position="285"/>
    </location>
</feature>
<evidence type="ECO:0000256" key="3">
    <source>
        <dbReference type="ARBA" id="ARBA00022692"/>
    </source>
</evidence>
<keyword evidence="2" id="KW-1003">Cell membrane</keyword>
<reference evidence="7" key="1">
    <citation type="submission" date="2016-10" db="EMBL/GenBank/DDBJ databases">
        <title>Sequence of Gallionella enrichment culture.</title>
        <authorList>
            <person name="Poehlein A."/>
            <person name="Muehling M."/>
            <person name="Daniel R."/>
        </authorList>
    </citation>
    <scope>NUCLEOTIDE SEQUENCE</scope>
</reference>
<feature type="transmembrane region" description="Helical" evidence="6">
    <location>
        <begin position="226"/>
        <end position="245"/>
    </location>
</feature>
<gene>
    <name evidence="7" type="ORF">GALL_281440</name>
</gene>
<evidence type="ECO:0000256" key="5">
    <source>
        <dbReference type="ARBA" id="ARBA00023136"/>
    </source>
</evidence>
<feature type="transmembrane region" description="Helical" evidence="6">
    <location>
        <begin position="174"/>
        <end position="196"/>
    </location>
</feature>
<proteinExistence type="predicted"/>
<evidence type="ECO:0000256" key="2">
    <source>
        <dbReference type="ARBA" id="ARBA00022475"/>
    </source>
</evidence>
<dbReference type="InterPro" id="IPR050833">
    <property type="entry name" value="Poly_Biosynth_Transport"/>
</dbReference>
<evidence type="ECO:0000256" key="1">
    <source>
        <dbReference type="ARBA" id="ARBA00004651"/>
    </source>
</evidence>
<evidence type="ECO:0000256" key="6">
    <source>
        <dbReference type="SAM" id="Phobius"/>
    </source>
</evidence>
<feature type="transmembrane region" description="Helical" evidence="6">
    <location>
        <begin position="366"/>
        <end position="385"/>
    </location>
</feature>
<feature type="transmembrane region" description="Helical" evidence="6">
    <location>
        <begin position="123"/>
        <end position="144"/>
    </location>
</feature>
<feature type="transmembrane region" description="Helical" evidence="6">
    <location>
        <begin position="334"/>
        <end position="354"/>
    </location>
</feature>
<dbReference type="InterPro" id="IPR002797">
    <property type="entry name" value="Polysacc_synth"/>
</dbReference>
<comment type="subcellular location">
    <subcellularLocation>
        <location evidence="1">Cell membrane</location>
        <topology evidence="1">Multi-pass membrane protein</topology>
    </subcellularLocation>
</comment>
<feature type="transmembrane region" description="Helical" evidence="6">
    <location>
        <begin position="449"/>
        <end position="468"/>
    </location>
</feature>
<feature type="transmembrane region" description="Helical" evidence="6">
    <location>
        <begin position="151"/>
        <end position="168"/>
    </location>
</feature>
<dbReference type="PANTHER" id="PTHR30250:SF11">
    <property type="entry name" value="O-ANTIGEN TRANSPORTER-RELATED"/>
    <property type="match status" value="1"/>
</dbReference>
<organism evidence="7">
    <name type="scientific">mine drainage metagenome</name>
    <dbReference type="NCBI Taxonomy" id="410659"/>
    <lineage>
        <taxon>unclassified sequences</taxon>
        <taxon>metagenomes</taxon>
        <taxon>ecological metagenomes</taxon>
    </lineage>
</organism>
<comment type="caution">
    <text evidence="7">The sequence shown here is derived from an EMBL/GenBank/DDBJ whole genome shotgun (WGS) entry which is preliminary data.</text>
</comment>
<sequence>MLPMNLSLPLGVFAIVASKVLSFSTTVVQSNDLGPAGYGAYGLVVSTVSLFSIVGQGSMGAAASNLLARSAARNLDEAGRMLGAIGAVAVVLALAAAAALAASASLLAGAVFRSATLIEPLRFAAVTLLVLASQSLLDGVLAGLHAFRARNSLSIVQGAVFLLLALPLTPRFGVLGALVAYTGANLVAASVAAFNVRRVFRERGLRIVVPADPAIYREIFTFVAPMLANAVLMIGTNWFVTSALARSRHGLSDVGVFSAATQARTAMIALPFLLQATYGPLMAAAHGAERRRDYRANFVDCFRGTLLASLVPAAGVMLLSSEIMWIFGKGFADGSLVLALSAALVVPVVIANLFGIAIQALELNRLTLMPNIVYSAICSTLGAYACTHAGAVGLVVVMVGAQVVQMFLLMRLLARIEPSLHVARSTAVALFLLAAMVVALAALPGLAGALAAAPLAVVCVLYGLANAPDALIGRVERRLPALVALRRFRVHAEVGS</sequence>
<feature type="transmembrane region" description="Helical" evidence="6">
    <location>
        <begin position="391"/>
        <end position="410"/>
    </location>
</feature>
<accession>A0A1J5RD66</accession>
<dbReference type="PANTHER" id="PTHR30250">
    <property type="entry name" value="PST FAMILY PREDICTED COLANIC ACID TRANSPORTER"/>
    <property type="match status" value="1"/>
</dbReference>
<feature type="transmembrane region" description="Helical" evidence="6">
    <location>
        <begin position="306"/>
        <end position="328"/>
    </location>
</feature>
<dbReference type="GO" id="GO:0005886">
    <property type="term" value="C:plasma membrane"/>
    <property type="evidence" value="ECO:0007669"/>
    <property type="project" value="UniProtKB-SubCell"/>
</dbReference>
<evidence type="ECO:0000313" key="7">
    <source>
        <dbReference type="EMBL" id="OIQ89951.1"/>
    </source>
</evidence>
<name>A0A1J5RD66_9ZZZZ</name>
<feature type="transmembrane region" description="Helical" evidence="6">
    <location>
        <begin position="84"/>
        <end position="111"/>
    </location>
</feature>
<protein>
    <submittedName>
        <fullName evidence="7">Polysaccharide biosynthesis protein</fullName>
    </submittedName>
</protein>
<evidence type="ECO:0000256" key="4">
    <source>
        <dbReference type="ARBA" id="ARBA00022989"/>
    </source>
</evidence>
<dbReference type="AlphaFoldDB" id="A0A1J5RD66"/>
<keyword evidence="3 6" id="KW-0812">Transmembrane</keyword>
<keyword evidence="5 6" id="KW-0472">Membrane</keyword>
<dbReference type="EMBL" id="MLJW01000310">
    <property type="protein sequence ID" value="OIQ89951.1"/>
    <property type="molecule type" value="Genomic_DNA"/>
</dbReference>
<feature type="transmembrane region" description="Helical" evidence="6">
    <location>
        <begin position="38"/>
        <end position="63"/>
    </location>
</feature>